<keyword evidence="2" id="KW-1185">Reference proteome</keyword>
<organism evidence="1 2">
    <name type="scientific">Nocardioides marinquilinus</name>
    <dbReference type="NCBI Taxonomy" id="1210400"/>
    <lineage>
        <taxon>Bacteria</taxon>
        <taxon>Bacillati</taxon>
        <taxon>Actinomycetota</taxon>
        <taxon>Actinomycetes</taxon>
        <taxon>Propionibacteriales</taxon>
        <taxon>Nocardioidaceae</taxon>
        <taxon>Nocardioides</taxon>
    </lineage>
</organism>
<evidence type="ECO:0000313" key="1">
    <source>
        <dbReference type="EMBL" id="GAA5140662.1"/>
    </source>
</evidence>
<dbReference type="EMBL" id="BAABKG010000001">
    <property type="protein sequence ID" value="GAA5140662.1"/>
    <property type="molecule type" value="Genomic_DNA"/>
</dbReference>
<comment type="caution">
    <text evidence="1">The sequence shown here is derived from an EMBL/GenBank/DDBJ whole genome shotgun (WGS) entry which is preliminary data.</text>
</comment>
<proteinExistence type="predicted"/>
<accession>A0ABP9P5L8</accession>
<name>A0ABP9P5L8_9ACTN</name>
<sequence length="139" mass="14699">MTAPAPAAPAAPAVPLRGHDLEALADAVLDGVERLVGRPVDERHDRWWTPGAPGGPRRLVVRAGYRCLVGEEAELLLRRLLVGLHGTPGLAVRVLPGPAPRFEAWGVDAVLLARASPSAVDLRLTTTPDRPAPRGGDRP</sequence>
<dbReference type="Proteomes" id="UP001500221">
    <property type="component" value="Unassembled WGS sequence"/>
</dbReference>
<dbReference type="RefSeq" id="WP_345453234.1">
    <property type="nucleotide sequence ID" value="NZ_BAABKG010000001.1"/>
</dbReference>
<reference evidence="2" key="1">
    <citation type="journal article" date="2019" name="Int. J. Syst. Evol. Microbiol.">
        <title>The Global Catalogue of Microorganisms (GCM) 10K type strain sequencing project: providing services to taxonomists for standard genome sequencing and annotation.</title>
        <authorList>
            <consortium name="The Broad Institute Genomics Platform"/>
            <consortium name="The Broad Institute Genome Sequencing Center for Infectious Disease"/>
            <person name="Wu L."/>
            <person name="Ma J."/>
        </authorList>
    </citation>
    <scope>NUCLEOTIDE SEQUENCE [LARGE SCALE GENOMIC DNA]</scope>
    <source>
        <strain evidence="2">JCM 18459</strain>
    </source>
</reference>
<protein>
    <submittedName>
        <fullName evidence="1">Uncharacterized protein</fullName>
    </submittedName>
</protein>
<gene>
    <name evidence="1" type="ORF">GCM10023340_01150</name>
</gene>
<evidence type="ECO:0000313" key="2">
    <source>
        <dbReference type="Proteomes" id="UP001500221"/>
    </source>
</evidence>